<evidence type="ECO:0000313" key="4">
    <source>
        <dbReference type="Proteomes" id="UP000003781"/>
    </source>
</evidence>
<dbReference type="Gene3D" id="1.10.443.10">
    <property type="entry name" value="Intergrase catalytic core"/>
    <property type="match status" value="1"/>
</dbReference>
<dbReference type="GO" id="GO:0015074">
    <property type="term" value="P:DNA integration"/>
    <property type="evidence" value="ECO:0007669"/>
    <property type="project" value="InterPro"/>
</dbReference>
<gene>
    <name evidence="3" type="primary">ksgA</name>
    <name evidence="3" type="ORF">CY0110_07354</name>
</gene>
<dbReference type="OrthoDB" id="427630at2"/>
<organism evidence="3 4">
    <name type="scientific">Crocosphaera chwakensis CCY0110</name>
    <dbReference type="NCBI Taxonomy" id="391612"/>
    <lineage>
        <taxon>Bacteria</taxon>
        <taxon>Bacillati</taxon>
        <taxon>Cyanobacteriota</taxon>
        <taxon>Cyanophyceae</taxon>
        <taxon>Oscillatoriophycideae</taxon>
        <taxon>Chroococcales</taxon>
        <taxon>Aphanothecaceae</taxon>
        <taxon>Crocosphaera</taxon>
        <taxon>Crocosphaera chwakensis</taxon>
    </lineage>
</organism>
<dbReference type="GO" id="GO:0008168">
    <property type="term" value="F:methyltransferase activity"/>
    <property type="evidence" value="ECO:0007669"/>
    <property type="project" value="UniProtKB-KW"/>
</dbReference>
<keyword evidence="3" id="KW-0489">Methyltransferase</keyword>
<dbReference type="RefSeq" id="WP_008275078.1">
    <property type="nucleotide sequence ID" value="NZ_AAXW01000011.1"/>
</dbReference>
<dbReference type="EMBL" id="AAXW01000011">
    <property type="protein sequence ID" value="EAZ91758.1"/>
    <property type="molecule type" value="Genomic_DNA"/>
</dbReference>
<dbReference type="GO" id="GO:0006310">
    <property type="term" value="P:DNA recombination"/>
    <property type="evidence" value="ECO:0007669"/>
    <property type="project" value="UniProtKB-KW"/>
</dbReference>
<proteinExistence type="predicted"/>
<dbReference type="InterPro" id="IPR013762">
    <property type="entry name" value="Integrase-like_cat_sf"/>
</dbReference>
<evidence type="ECO:0000256" key="1">
    <source>
        <dbReference type="ARBA" id="ARBA00023172"/>
    </source>
</evidence>
<dbReference type="AlphaFoldDB" id="A3INV6"/>
<accession>A3INV6</accession>
<protein>
    <submittedName>
        <fullName evidence="3">Dimethyladenosine transferase</fullName>
        <ecNumber evidence="3">2.1.1.-</ecNumber>
    </submittedName>
</protein>
<sequence length="133" mass="15415">MLNTLLTPRLWKPEISLLEEFLRVLPLQYRTIVALAYFTTSRIEDILSLQKQDITSEVIIIEDSTLHTTKKVPIITKLRPYLTVYLNGYKTQSSDFLFSDKLGKPLKTSQVFKILKIVANKINLPDMYLSVLR</sequence>
<dbReference type="GO" id="GO:0032259">
    <property type="term" value="P:methylation"/>
    <property type="evidence" value="ECO:0007669"/>
    <property type="project" value="UniProtKB-KW"/>
</dbReference>
<dbReference type="Pfam" id="PF00589">
    <property type="entry name" value="Phage_integrase"/>
    <property type="match status" value="1"/>
</dbReference>
<dbReference type="InterPro" id="IPR011010">
    <property type="entry name" value="DNA_brk_join_enz"/>
</dbReference>
<dbReference type="SUPFAM" id="SSF56349">
    <property type="entry name" value="DNA breaking-rejoining enzymes"/>
    <property type="match status" value="1"/>
</dbReference>
<keyword evidence="3" id="KW-0808">Transferase</keyword>
<dbReference type="PROSITE" id="PS51898">
    <property type="entry name" value="TYR_RECOMBINASE"/>
    <property type="match status" value="1"/>
</dbReference>
<feature type="domain" description="Tyr recombinase" evidence="2">
    <location>
        <begin position="5"/>
        <end position="133"/>
    </location>
</feature>
<evidence type="ECO:0000259" key="2">
    <source>
        <dbReference type="PROSITE" id="PS51898"/>
    </source>
</evidence>
<keyword evidence="4" id="KW-1185">Reference proteome</keyword>
<comment type="caution">
    <text evidence="3">The sequence shown here is derived from an EMBL/GenBank/DDBJ whole genome shotgun (WGS) entry which is preliminary data.</text>
</comment>
<dbReference type="eggNOG" id="ENOG5032NWR">
    <property type="taxonomic scope" value="Bacteria"/>
</dbReference>
<dbReference type="GO" id="GO:0003677">
    <property type="term" value="F:DNA binding"/>
    <property type="evidence" value="ECO:0007669"/>
    <property type="project" value="InterPro"/>
</dbReference>
<keyword evidence="1" id="KW-0233">DNA recombination</keyword>
<name>A3INV6_9CHRO</name>
<dbReference type="EC" id="2.1.1.-" evidence="3"/>
<reference evidence="3 4" key="1">
    <citation type="submission" date="2007-03" db="EMBL/GenBank/DDBJ databases">
        <authorList>
            <person name="Stal L."/>
            <person name="Ferriera S."/>
            <person name="Johnson J."/>
            <person name="Kravitz S."/>
            <person name="Beeson K."/>
            <person name="Sutton G."/>
            <person name="Rogers Y.-H."/>
            <person name="Friedman R."/>
            <person name="Frazier M."/>
            <person name="Venter J.C."/>
        </authorList>
    </citation>
    <scope>NUCLEOTIDE SEQUENCE [LARGE SCALE GENOMIC DNA]</scope>
    <source>
        <strain evidence="3 4">CCY0110</strain>
    </source>
</reference>
<dbReference type="Proteomes" id="UP000003781">
    <property type="component" value="Unassembled WGS sequence"/>
</dbReference>
<evidence type="ECO:0000313" key="3">
    <source>
        <dbReference type="EMBL" id="EAZ91758.1"/>
    </source>
</evidence>
<dbReference type="InterPro" id="IPR002104">
    <property type="entry name" value="Integrase_catalytic"/>
</dbReference>